<comment type="caution">
    <text evidence="2">The sequence shown here is derived from an EMBL/GenBank/DDBJ whole genome shotgun (WGS) entry which is preliminary data.</text>
</comment>
<reference evidence="2 3" key="1">
    <citation type="submission" date="2020-05" db="EMBL/GenBank/DDBJ databases">
        <title>Nakamurella sp. DB0629 isolated from air conditioner.</title>
        <authorList>
            <person name="Kim D.H."/>
            <person name="Kim D.-U."/>
        </authorList>
    </citation>
    <scope>NUCLEOTIDE SEQUENCE [LARGE SCALE GENOMIC DNA]</scope>
    <source>
        <strain evidence="2 3">DB0629</strain>
    </source>
</reference>
<organism evidence="2 3">
    <name type="scientific">Nakamurella aerolata</name>
    <dbReference type="NCBI Taxonomy" id="1656892"/>
    <lineage>
        <taxon>Bacteria</taxon>
        <taxon>Bacillati</taxon>
        <taxon>Actinomycetota</taxon>
        <taxon>Actinomycetes</taxon>
        <taxon>Nakamurellales</taxon>
        <taxon>Nakamurellaceae</taxon>
        <taxon>Nakamurella</taxon>
    </lineage>
</organism>
<dbReference type="InterPro" id="IPR017926">
    <property type="entry name" value="GATASE"/>
</dbReference>
<accession>A0A849A1W2</accession>
<dbReference type="GO" id="GO:0016740">
    <property type="term" value="F:transferase activity"/>
    <property type="evidence" value="ECO:0007669"/>
    <property type="project" value="UniProtKB-KW"/>
</dbReference>
<dbReference type="EMBL" id="JABEND010000001">
    <property type="protein sequence ID" value="NNG34609.1"/>
    <property type="molecule type" value="Genomic_DNA"/>
</dbReference>
<keyword evidence="3" id="KW-1185">Reference proteome</keyword>
<dbReference type="Gene3D" id="3.40.50.880">
    <property type="match status" value="1"/>
</dbReference>
<protein>
    <submittedName>
        <fullName evidence="2">Type 1 glutamine amidotransferase</fullName>
    </submittedName>
</protein>
<dbReference type="CDD" id="cd01741">
    <property type="entry name" value="GATase1_1"/>
    <property type="match status" value="1"/>
</dbReference>
<dbReference type="SUPFAM" id="SSF52317">
    <property type="entry name" value="Class I glutamine amidotransferase-like"/>
    <property type="match status" value="1"/>
</dbReference>
<dbReference type="InterPro" id="IPR044992">
    <property type="entry name" value="ChyE-like"/>
</dbReference>
<evidence type="ECO:0000313" key="3">
    <source>
        <dbReference type="Proteomes" id="UP000562984"/>
    </source>
</evidence>
<dbReference type="Pfam" id="PF00117">
    <property type="entry name" value="GATase"/>
    <property type="match status" value="1"/>
</dbReference>
<name>A0A849A1W2_9ACTN</name>
<proteinExistence type="predicted"/>
<dbReference type="PANTHER" id="PTHR42695:SF5">
    <property type="entry name" value="GLUTAMINE AMIDOTRANSFERASE YLR126C-RELATED"/>
    <property type="match status" value="1"/>
</dbReference>
<evidence type="ECO:0000259" key="1">
    <source>
        <dbReference type="Pfam" id="PF00117"/>
    </source>
</evidence>
<dbReference type="AlphaFoldDB" id="A0A849A1W2"/>
<dbReference type="RefSeq" id="WP_171198216.1">
    <property type="nucleotide sequence ID" value="NZ_JABEND010000001.1"/>
</dbReference>
<dbReference type="PROSITE" id="PS51273">
    <property type="entry name" value="GATASE_TYPE_1"/>
    <property type="match status" value="1"/>
</dbReference>
<dbReference type="PANTHER" id="PTHR42695">
    <property type="entry name" value="GLUTAMINE AMIDOTRANSFERASE YLR126C-RELATED"/>
    <property type="match status" value="1"/>
</dbReference>
<keyword evidence="2" id="KW-0315">Glutamine amidotransferase</keyword>
<feature type="domain" description="Glutamine amidotransferase" evidence="1">
    <location>
        <begin position="59"/>
        <end position="197"/>
    </location>
</feature>
<sequence length="261" mass="27480">MTATPPDRRPKPAKILVLQHDSENPPEHLGDWLTAAGADLDVRRLFAGDQLPDDTSGHDAVISLGGAMGADDDAGVSWLTATKKLLAGTAESGLPTLGVCLGSQLLASATGGRVTKGDRGPEIGAFLIARRDAAAADPLFAELPLTPDVMQCHDDTVAELPPGAVLLASNGYPGGYPHQAFRVGPAAWGVQFHIETSAARVRDWAKGKQATALPIRLGSELDEAESAMDQVWRAFAARFVSLAEQHRDHPGGRRLDLPLAP</sequence>
<keyword evidence="2" id="KW-0808">Transferase</keyword>
<evidence type="ECO:0000313" key="2">
    <source>
        <dbReference type="EMBL" id="NNG34609.1"/>
    </source>
</evidence>
<gene>
    <name evidence="2" type="ORF">HKD39_02505</name>
</gene>
<dbReference type="Proteomes" id="UP000562984">
    <property type="component" value="Unassembled WGS sequence"/>
</dbReference>
<dbReference type="GO" id="GO:0005829">
    <property type="term" value="C:cytosol"/>
    <property type="evidence" value="ECO:0007669"/>
    <property type="project" value="TreeGrafter"/>
</dbReference>
<dbReference type="InterPro" id="IPR029062">
    <property type="entry name" value="Class_I_gatase-like"/>
</dbReference>